<protein>
    <submittedName>
        <fullName evidence="2">Uncharacterized protein</fullName>
    </submittedName>
</protein>
<evidence type="ECO:0000313" key="3">
    <source>
        <dbReference type="Proteomes" id="UP000287563"/>
    </source>
</evidence>
<evidence type="ECO:0000313" key="2">
    <source>
        <dbReference type="EMBL" id="RWX52567.1"/>
    </source>
</evidence>
<dbReference type="AlphaFoldDB" id="A0A3S3RXE0"/>
<name>A0A3S3RXE0_9GAMM</name>
<dbReference type="Proteomes" id="UP000287563">
    <property type="component" value="Unassembled WGS sequence"/>
</dbReference>
<evidence type="ECO:0000256" key="1">
    <source>
        <dbReference type="SAM" id="MobiDB-lite"/>
    </source>
</evidence>
<proteinExistence type="predicted"/>
<feature type="region of interest" description="Disordered" evidence="1">
    <location>
        <begin position="30"/>
        <end position="66"/>
    </location>
</feature>
<dbReference type="EMBL" id="RJLM01000273">
    <property type="protein sequence ID" value="RWX52567.1"/>
    <property type="molecule type" value="Genomic_DNA"/>
</dbReference>
<feature type="compositionally biased region" description="Low complexity" evidence="1">
    <location>
        <begin position="40"/>
        <end position="51"/>
    </location>
</feature>
<comment type="caution">
    <text evidence="2">The sequence shown here is derived from an EMBL/GenBank/DDBJ whole genome shotgun (WGS) entry which is preliminary data.</text>
</comment>
<accession>A0A3S3RXE0</accession>
<organism evidence="2 3">
    <name type="scientific">Photobacterium chitinilyticum</name>
    <dbReference type="NCBI Taxonomy" id="2485123"/>
    <lineage>
        <taxon>Bacteria</taxon>
        <taxon>Pseudomonadati</taxon>
        <taxon>Pseudomonadota</taxon>
        <taxon>Gammaproteobacteria</taxon>
        <taxon>Vibrionales</taxon>
        <taxon>Vibrionaceae</taxon>
        <taxon>Photobacterium</taxon>
    </lineage>
</organism>
<reference evidence="2 3" key="1">
    <citation type="submission" date="2018-11" db="EMBL/GenBank/DDBJ databases">
        <title>Photobacterium sp. BEI247 sp. nov., a marine bacterium isolated from Yongle Blue Hole in the South China Sea.</title>
        <authorList>
            <person name="Wang X."/>
        </authorList>
    </citation>
    <scope>NUCLEOTIDE SEQUENCE [LARGE SCALE GENOMIC DNA]</scope>
    <source>
        <strain evidence="3">BEI247</strain>
    </source>
</reference>
<feature type="region of interest" description="Disordered" evidence="1">
    <location>
        <begin position="98"/>
        <end position="117"/>
    </location>
</feature>
<keyword evidence="3" id="KW-1185">Reference proteome</keyword>
<sequence>MTLQAVYGNLLTHELEVEQRQANLKELKNKSDDLLSADPKSAGKSKLAGKSVIVSDDSEEEEPEANQLNVENELKNMNDSLALLTMRYKKFLRKPTFQGGALKSDGKKVFQEKESKT</sequence>
<feature type="non-terminal residue" evidence="2">
    <location>
        <position position="117"/>
    </location>
</feature>
<gene>
    <name evidence="2" type="ORF">EDI28_27045</name>
</gene>
<feature type="compositionally biased region" description="Basic and acidic residues" evidence="1">
    <location>
        <begin position="104"/>
        <end position="117"/>
    </location>
</feature>